<dbReference type="Gene3D" id="3.50.30.50">
    <property type="entry name" value="Putative cyclase"/>
    <property type="match status" value="1"/>
</dbReference>
<dbReference type="SUPFAM" id="SSF102198">
    <property type="entry name" value="Putative cyclase"/>
    <property type="match status" value="1"/>
</dbReference>
<dbReference type="InterPro" id="IPR007325">
    <property type="entry name" value="KFase/CYL"/>
</dbReference>
<evidence type="ECO:0000313" key="2">
    <source>
        <dbReference type="EMBL" id="RKU42026.1"/>
    </source>
</evidence>
<accession>A0A420Y2B4</accession>
<organism evidence="2 3">
    <name type="scientific">Coniochaeta pulveracea</name>
    <dbReference type="NCBI Taxonomy" id="177199"/>
    <lineage>
        <taxon>Eukaryota</taxon>
        <taxon>Fungi</taxon>
        <taxon>Dikarya</taxon>
        <taxon>Ascomycota</taxon>
        <taxon>Pezizomycotina</taxon>
        <taxon>Sordariomycetes</taxon>
        <taxon>Sordariomycetidae</taxon>
        <taxon>Coniochaetales</taxon>
        <taxon>Coniochaetaceae</taxon>
        <taxon>Coniochaeta</taxon>
    </lineage>
</organism>
<dbReference type="EMBL" id="QVQW01000063">
    <property type="protein sequence ID" value="RKU42026.1"/>
    <property type="molecule type" value="Genomic_DNA"/>
</dbReference>
<dbReference type="Pfam" id="PF04199">
    <property type="entry name" value="Cyclase"/>
    <property type="match status" value="1"/>
</dbReference>
<dbReference type="AlphaFoldDB" id="A0A420Y2B4"/>
<dbReference type="GO" id="GO:0019441">
    <property type="term" value="P:L-tryptophan catabolic process to kynurenine"/>
    <property type="evidence" value="ECO:0007669"/>
    <property type="project" value="InterPro"/>
</dbReference>
<evidence type="ECO:0000313" key="3">
    <source>
        <dbReference type="Proteomes" id="UP000275385"/>
    </source>
</evidence>
<dbReference type="InterPro" id="IPR037175">
    <property type="entry name" value="KFase_sf"/>
</dbReference>
<gene>
    <name evidence="2" type="ORF">DL546_005243</name>
</gene>
<dbReference type="GO" id="GO:0004061">
    <property type="term" value="F:arylformamidase activity"/>
    <property type="evidence" value="ECO:0007669"/>
    <property type="project" value="InterPro"/>
</dbReference>
<keyword evidence="3" id="KW-1185">Reference proteome</keyword>
<sequence length="290" mass="31210">MTTGWTLEYHLPSRKPVAKNILQQHQVFQSGVRIYDLAVEWVNGMAASPSNVPFSLALNWRHEDRKGMGGTKGGSASNSVVVTGDHVGTHIDALCHVGNEGTLHGGVQISDACHGGHFQLLGAETIKPMVCRGVFLDIPALKGVSRLEAGYGITDEDLEAALGNTPLNEGDVALVRTGWVQLYKDAKAYLGDDTGVPGVTASGGRWLADHGVRAAGADTIAFEQVQLGPNFKKRPCHGILLWERGIHIIEVMNLEELAEQRVKEFLFVLSPLKWKGATASPVRPLAVVNV</sequence>
<comment type="similarity">
    <text evidence="1">Belongs to the Cyclase 1 superfamily.</text>
</comment>
<reference evidence="2 3" key="1">
    <citation type="submission" date="2018-08" db="EMBL/GenBank/DDBJ databases">
        <title>Draft genome of the lignicolous fungus Coniochaeta pulveracea.</title>
        <authorList>
            <person name="Borstlap C.J."/>
            <person name="De Witt R.N."/>
            <person name="Botha A."/>
            <person name="Volschenk H."/>
        </authorList>
    </citation>
    <scope>NUCLEOTIDE SEQUENCE [LARGE SCALE GENOMIC DNA]</scope>
    <source>
        <strain evidence="2 3">CAB683</strain>
    </source>
</reference>
<evidence type="ECO:0000256" key="1">
    <source>
        <dbReference type="ARBA" id="ARBA00007865"/>
    </source>
</evidence>
<proteinExistence type="inferred from homology"/>
<dbReference type="PANTHER" id="PTHR34861:SF10">
    <property type="entry name" value="CYCLASE"/>
    <property type="match status" value="1"/>
</dbReference>
<dbReference type="OrthoDB" id="5396at2759"/>
<name>A0A420Y2B4_9PEZI</name>
<comment type="caution">
    <text evidence="2">The sequence shown here is derived from an EMBL/GenBank/DDBJ whole genome shotgun (WGS) entry which is preliminary data.</text>
</comment>
<dbReference type="PANTHER" id="PTHR34861">
    <property type="match status" value="1"/>
</dbReference>
<dbReference type="Proteomes" id="UP000275385">
    <property type="component" value="Unassembled WGS sequence"/>
</dbReference>
<dbReference type="STRING" id="177199.A0A420Y2B4"/>
<protein>
    <recommendedName>
        <fullName evidence="4">Cyclase</fullName>
    </recommendedName>
</protein>
<evidence type="ECO:0008006" key="4">
    <source>
        <dbReference type="Google" id="ProtNLM"/>
    </source>
</evidence>